<evidence type="ECO:0000313" key="6">
    <source>
        <dbReference type="EMBL" id="SVC05673.1"/>
    </source>
</evidence>
<dbReference type="InterPro" id="IPR053138">
    <property type="entry name" value="N-alpha-Ac-DABA_deacetylase"/>
</dbReference>
<keyword evidence="3" id="KW-0378">Hydrolase</keyword>
<dbReference type="SUPFAM" id="SSF53187">
    <property type="entry name" value="Zn-dependent exopeptidases"/>
    <property type="match status" value="1"/>
</dbReference>
<dbReference type="PANTHER" id="PTHR37326">
    <property type="entry name" value="BLL3975 PROTEIN"/>
    <property type="match status" value="1"/>
</dbReference>
<dbReference type="GO" id="GO:0016788">
    <property type="term" value="F:hydrolase activity, acting on ester bonds"/>
    <property type="evidence" value="ECO:0007669"/>
    <property type="project" value="InterPro"/>
</dbReference>
<dbReference type="Gene3D" id="3.40.630.10">
    <property type="entry name" value="Zn peptidases"/>
    <property type="match status" value="1"/>
</dbReference>
<reference evidence="6" key="1">
    <citation type="submission" date="2018-05" db="EMBL/GenBank/DDBJ databases">
        <authorList>
            <person name="Lanie J.A."/>
            <person name="Ng W.-L."/>
            <person name="Kazmierczak K.M."/>
            <person name="Andrzejewski T.M."/>
            <person name="Davidsen T.M."/>
            <person name="Wayne K.J."/>
            <person name="Tettelin H."/>
            <person name="Glass J.I."/>
            <person name="Rusch D."/>
            <person name="Podicherti R."/>
            <person name="Tsui H.-C.T."/>
            <person name="Winkler M.E."/>
        </authorList>
    </citation>
    <scope>NUCLEOTIDE SEQUENCE</scope>
</reference>
<feature type="non-terminal residue" evidence="6">
    <location>
        <position position="1"/>
    </location>
</feature>
<evidence type="ECO:0000259" key="5">
    <source>
        <dbReference type="Pfam" id="PF24827"/>
    </source>
</evidence>
<sequence>VKVNVTFRSVVVGFFLLGRVFGAEPSGGTLLEGTGQETPWHRVASGEPGPVVMIVGGMHGNEPAGARAAEQIRHWTLQRGELIVIPRANVGGLRARIRFVPNRSPATRDLNRNFPKTVDENETVGDLAAGIWRLVGECKPDWLLDLHEGSDFHQINKKSVGSSIIPTKGVGMEDAVQKALSAVNVTIDEPKKKLVRLRYPVNGSLARAAHERQGVRSMILETTVKEQP</sequence>
<dbReference type="InterPro" id="IPR055438">
    <property type="entry name" value="AstE_AspA_cat"/>
</dbReference>
<keyword evidence="2" id="KW-0479">Metal-binding</keyword>
<evidence type="ECO:0000256" key="2">
    <source>
        <dbReference type="ARBA" id="ARBA00022723"/>
    </source>
</evidence>
<dbReference type="EMBL" id="UINC01071051">
    <property type="protein sequence ID" value="SVC05673.1"/>
    <property type="molecule type" value="Genomic_DNA"/>
</dbReference>
<evidence type="ECO:0000256" key="4">
    <source>
        <dbReference type="ARBA" id="ARBA00022833"/>
    </source>
</evidence>
<dbReference type="PANTHER" id="PTHR37326:SF1">
    <property type="entry name" value="BLL3975 PROTEIN"/>
    <property type="match status" value="1"/>
</dbReference>
<dbReference type="GO" id="GO:0046872">
    <property type="term" value="F:metal ion binding"/>
    <property type="evidence" value="ECO:0007669"/>
    <property type="project" value="UniProtKB-KW"/>
</dbReference>
<dbReference type="Pfam" id="PF24827">
    <property type="entry name" value="AstE_AspA_cat"/>
    <property type="match status" value="1"/>
</dbReference>
<evidence type="ECO:0000256" key="3">
    <source>
        <dbReference type="ARBA" id="ARBA00022801"/>
    </source>
</evidence>
<keyword evidence="4" id="KW-0862">Zinc</keyword>
<gene>
    <name evidence="6" type="ORF">METZ01_LOCUS258527</name>
</gene>
<name>A0A382J3K8_9ZZZZ</name>
<protein>
    <recommendedName>
        <fullName evidence="5">Succinylglutamate desuccinylase/Aspartoacylase catalytic domain-containing protein</fullName>
    </recommendedName>
</protein>
<proteinExistence type="predicted"/>
<comment type="cofactor">
    <cofactor evidence="1">
        <name>Zn(2+)</name>
        <dbReference type="ChEBI" id="CHEBI:29105"/>
    </cofactor>
</comment>
<evidence type="ECO:0000256" key="1">
    <source>
        <dbReference type="ARBA" id="ARBA00001947"/>
    </source>
</evidence>
<accession>A0A382J3K8</accession>
<feature type="domain" description="Succinylglutamate desuccinylase/Aspartoacylase catalytic" evidence="5">
    <location>
        <begin position="48"/>
        <end position="150"/>
    </location>
</feature>
<feature type="non-terminal residue" evidence="6">
    <location>
        <position position="228"/>
    </location>
</feature>
<organism evidence="6">
    <name type="scientific">marine metagenome</name>
    <dbReference type="NCBI Taxonomy" id="408172"/>
    <lineage>
        <taxon>unclassified sequences</taxon>
        <taxon>metagenomes</taxon>
        <taxon>ecological metagenomes</taxon>
    </lineage>
</organism>
<dbReference type="AlphaFoldDB" id="A0A382J3K8"/>